<dbReference type="InterPro" id="IPR016071">
    <property type="entry name" value="Staphylococal_nuclease_OB-fold"/>
</dbReference>
<dbReference type="GO" id="GO:0004519">
    <property type="term" value="F:endonuclease activity"/>
    <property type="evidence" value="ECO:0007669"/>
    <property type="project" value="UniProtKB-KW"/>
</dbReference>
<dbReference type="PROSITE" id="PS51257">
    <property type="entry name" value="PROKAR_LIPOPROTEIN"/>
    <property type="match status" value="1"/>
</dbReference>
<feature type="domain" description="TNase-like" evidence="5">
    <location>
        <begin position="43"/>
        <end position="163"/>
    </location>
</feature>
<dbReference type="PROSITE" id="PS01284">
    <property type="entry name" value="TNASE_2"/>
    <property type="match status" value="1"/>
</dbReference>
<keyword evidence="1" id="KW-0540">Nuclease</keyword>
<evidence type="ECO:0000256" key="1">
    <source>
        <dbReference type="ARBA" id="ARBA00022722"/>
    </source>
</evidence>
<dbReference type="SMART" id="SM00318">
    <property type="entry name" value="SNc"/>
    <property type="match status" value="1"/>
</dbReference>
<keyword evidence="3" id="KW-0378">Hydrolase</keyword>
<keyword evidence="2" id="KW-0255">Endonuclease</keyword>
<dbReference type="OrthoDB" id="465137at2"/>
<dbReference type="InterPro" id="IPR002071">
    <property type="entry name" value="Thermonucl_AS"/>
</dbReference>
<dbReference type="GO" id="GO:0016787">
    <property type="term" value="F:hydrolase activity"/>
    <property type="evidence" value="ECO:0007669"/>
    <property type="project" value="UniProtKB-KW"/>
</dbReference>
<evidence type="ECO:0000256" key="2">
    <source>
        <dbReference type="ARBA" id="ARBA00022759"/>
    </source>
</evidence>
<dbReference type="Pfam" id="PF00565">
    <property type="entry name" value="SNase"/>
    <property type="match status" value="1"/>
</dbReference>
<protein>
    <recommendedName>
        <fullName evidence="5">TNase-like domain-containing protein</fullName>
    </recommendedName>
</protein>
<dbReference type="PANTHER" id="PTHR12302">
    <property type="entry name" value="EBNA2 BINDING PROTEIN P100"/>
    <property type="match status" value="1"/>
</dbReference>
<sequence>MKQVISLLALGIVAATGCFACKVIANPQNITAASGDLWQVVPKRVHDGDTFRVSRNGEELKIRSCGIDAPELKQPLGEASRDYLRSLLNKAGNQVRLKIVDRDRYGRQVAEVFTPDGNLIQEQQARAGMVYVYQKYIHNCPEAQAIIKAEAAARQQRLGVWAKPNAIPPWEWRRTHQ</sequence>
<dbReference type="STRING" id="1497020.DO97_10910"/>
<evidence type="ECO:0000313" key="6">
    <source>
        <dbReference type="EMBL" id="KGF72258.1"/>
    </source>
</evidence>
<keyword evidence="4" id="KW-0732">Signal</keyword>
<feature type="chain" id="PRO_5001941057" description="TNase-like domain-containing protein" evidence="4">
    <location>
        <begin position="21"/>
        <end position="177"/>
    </location>
</feature>
<dbReference type="InterPro" id="IPR035437">
    <property type="entry name" value="SNase_OB-fold_sf"/>
</dbReference>
<gene>
    <name evidence="6" type="ORF">DO97_10910</name>
</gene>
<evidence type="ECO:0000313" key="7">
    <source>
        <dbReference type="Proteomes" id="UP000030170"/>
    </source>
</evidence>
<dbReference type="EMBL" id="JJML01000031">
    <property type="protein sequence ID" value="KGF72258.1"/>
    <property type="molecule type" value="Genomic_DNA"/>
</dbReference>
<dbReference type="SUPFAM" id="SSF50199">
    <property type="entry name" value="Staphylococcal nuclease"/>
    <property type="match status" value="1"/>
</dbReference>
<organism evidence="6 7">
    <name type="scientific">Neosynechococcus sphagnicola sy1</name>
    <dbReference type="NCBI Taxonomy" id="1497020"/>
    <lineage>
        <taxon>Bacteria</taxon>
        <taxon>Bacillati</taxon>
        <taxon>Cyanobacteriota</taxon>
        <taxon>Cyanophyceae</taxon>
        <taxon>Neosynechococcales</taxon>
        <taxon>Neosynechococcaceae</taxon>
        <taxon>Neosynechococcus</taxon>
    </lineage>
</organism>
<dbReference type="GO" id="GO:0003676">
    <property type="term" value="F:nucleic acid binding"/>
    <property type="evidence" value="ECO:0007669"/>
    <property type="project" value="InterPro"/>
</dbReference>
<comment type="caution">
    <text evidence="6">The sequence shown here is derived from an EMBL/GenBank/DDBJ whole genome shotgun (WGS) entry which is preliminary data.</text>
</comment>
<dbReference type="Gene3D" id="2.40.50.90">
    <property type="match status" value="1"/>
</dbReference>
<dbReference type="RefSeq" id="WP_036534322.1">
    <property type="nucleotide sequence ID" value="NZ_JJML01000031.1"/>
</dbReference>
<keyword evidence="7" id="KW-1185">Reference proteome</keyword>
<evidence type="ECO:0000259" key="5">
    <source>
        <dbReference type="PROSITE" id="PS50830"/>
    </source>
</evidence>
<feature type="signal peptide" evidence="4">
    <location>
        <begin position="1"/>
        <end position="20"/>
    </location>
</feature>
<dbReference type="AlphaFoldDB" id="A0A098TN37"/>
<evidence type="ECO:0000256" key="4">
    <source>
        <dbReference type="SAM" id="SignalP"/>
    </source>
</evidence>
<reference evidence="6 7" key="1">
    <citation type="journal article" date="2014" name="Mol. Ecol.">
        <title>Evolution of Synechococcus.</title>
        <authorList>
            <person name="Dvorak P."/>
            <person name="Casamatta D."/>
            <person name="Hasler P."/>
            <person name="Poulickova A."/>
            <person name="Ondrej V."/>
            <person name="Sanges R."/>
        </authorList>
    </citation>
    <scope>NUCLEOTIDE SEQUENCE [LARGE SCALE GENOMIC DNA]</scope>
    <source>
        <strain evidence="6 7">CAUP A 1101</strain>
    </source>
</reference>
<dbReference type="Proteomes" id="UP000030170">
    <property type="component" value="Unassembled WGS sequence"/>
</dbReference>
<dbReference type="PANTHER" id="PTHR12302:SF3">
    <property type="entry name" value="SERINE_THREONINE-PROTEIN KINASE 31"/>
    <property type="match status" value="1"/>
</dbReference>
<evidence type="ECO:0000256" key="3">
    <source>
        <dbReference type="ARBA" id="ARBA00022801"/>
    </source>
</evidence>
<name>A0A098TN37_9CYAN</name>
<proteinExistence type="predicted"/>
<accession>A0A098TN37</accession>
<dbReference type="PROSITE" id="PS50830">
    <property type="entry name" value="TNASE_3"/>
    <property type="match status" value="1"/>
</dbReference>